<reference evidence="4" key="2">
    <citation type="submission" date="2021-04" db="EMBL/GenBank/DDBJ databases">
        <authorList>
            <person name="Gilroy R."/>
        </authorList>
    </citation>
    <scope>NUCLEOTIDE SEQUENCE</scope>
    <source>
        <strain evidence="4">ChiHjej12B11-24981</strain>
    </source>
</reference>
<dbReference type="InterPro" id="IPR050248">
    <property type="entry name" value="Polysacc_deacetylase_ArnD"/>
</dbReference>
<dbReference type="PANTHER" id="PTHR10587">
    <property type="entry name" value="GLYCOSYL TRANSFERASE-RELATED"/>
    <property type="match status" value="1"/>
</dbReference>
<dbReference type="GO" id="GO:0016810">
    <property type="term" value="F:hydrolase activity, acting on carbon-nitrogen (but not peptide) bonds"/>
    <property type="evidence" value="ECO:0007669"/>
    <property type="project" value="InterPro"/>
</dbReference>
<dbReference type="InterPro" id="IPR002509">
    <property type="entry name" value="NODB_dom"/>
</dbReference>
<evidence type="ECO:0000259" key="3">
    <source>
        <dbReference type="PROSITE" id="PS51677"/>
    </source>
</evidence>
<dbReference type="SUPFAM" id="SSF88713">
    <property type="entry name" value="Glycoside hydrolase/deacetylase"/>
    <property type="match status" value="1"/>
</dbReference>
<evidence type="ECO:0000256" key="2">
    <source>
        <dbReference type="ARBA" id="ARBA00022801"/>
    </source>
</evidence>
<dbReference type="InterPro" id="IPR011330">
    <property type="entry name" value="Glyco_hydro/deAcase_b/a-brl"/>
</dbReference>
<protein>
    <submittedName>
        <fullName evidence="4">Polysaccharide deacetylase family protein</fullName>
    </submittedName>
</protein>
<dbReference type="AlphaFoldDB" id="A0A9D2A6D7"/>
<dbReference type="Pfam" id="PF01522">
    <property type="entry name" value="Polysacc_deac_1"/>
    <property type="match status" value="1"/>
</dbReference>
<dbReference type="PROSITE" id="PS51677">
    <property type="entry name" value="NODB"/>
    <property type="match status" value="1"/>
</dbReference>
<sequence length="220" mass="25823">MFIEQPPEIVRRLYPSALWRMDPAERTVCLTFDDGPIPEVTPWVLDVLARHGVKATFFMVGDNIRKHPDVFRQVVEQGHRIGNHTFHHLRGFEHSSNHYLDDVRRAHDFMLEACHDLPPEQVEAALHPILFRPPHGHMTWGQYMVLRHRCRIVMWDLVTRDYSKKLRPPQVLANVMRYARNGSIITFHDSLKSWNNGNLPYALPRALDFLREEGYTFALL</sequence>
<gene>
    <name evidence="4" type="ORF">H9819_07700</name>
</gene>
<proteinExistence type="predicted"/>
<accession>A0A9D2A6D7</accession>
<name>A0A9D2A6D7_9BACE</name>
<dbReference type="Proteomes" id="UP000824023">
    <property type="component" value="Unassembled WGS sequence"/>
</dbReference>
<dbReference type="PANTHER" id="PTHR10587:SF133">
    <property type="entry name" value="CHITIN DEACETYLASE 1-RELATED"/>
    <property type="match status" value="1"/>
</dbReference>
<comment type="caution">
    <text evidence="4">The sequence shown here is derived from an EMBL/GenBank/DDBJ whole genome shotgun (WGS) entry which is preliminary data.</text>
</comment>
<keyword evidence="2" id="KW-0378">Hydrolase</keyword>
<dbReference type="EMBL" id="DXCK01000104">
    <property type="protein sequence ID" value="HIZ02114.1"/>
    <property type="molecule type" value="Genomic_DNA"/>
</dbReference>
<reference evidence="4" key="1">
    <citation type="journal article" date="2021" name="PeerJ">
        <title>Extensive microbial diversity within the chicken gut microbiome revealed by metagenomics and culture.</title>
        <authorList>
            <person name="Gilroy R."/>
            <person name="Ravi A."/>
            <person name="Getino M."/>
            <person name="Pursley I."/>
            <person name="Horton D.L."/>
            <person name="Alikhan N.F."/>
            <person name="Baker D."/>
            <person name="Gharbi K."/>
            <person name="Hall N."/>
            <person name="Watson M."/>
            <person name="Adriaenssens E.M."/>
            <person name="Foster-Nyarko E."/>
            <person name="Jarju S."/>
            <person name="Secka A."/>
            <person name="Antonio M."/>
            <person name="Oren A."/>
            <person name="Chaudhuri R.R."/>
            <person name="La Ragione R."/>
            <person name="Hildebrand F."/>
            <person name="Pallen M.J."/>
        </authorList>
    </citation>
    <scope>NUCLEOTIDE SEQUENCE</scope>
    <source>
        <strain evidence="4">ChiHjej12B11-24981</strain>
    </source>
</reference>
<organism evidence="4 5">
    <name type="scientific">Candidatus Bacteroides merdipullorum</name>
    <dbReference type="NCBI Taxonomy" id="2838474"/>
    <lineage>
        <taxon>Bacteria</taxon>
        <taxon>Pseudomonadati</taxon>
        <taxon>Bacteroidota</taxon>
        <taxon>Bacteroidia</taxon>
        <taxon>Bacteroidales</taxon>
        <taxon>Bacteroidaceae</taxon>
        <taxon>Bacteroides</taxon>
    </lineage>
</organism>
<evidence type="ECO:0000313" key="4">
    <source>
        <dbReference type="EMBL" id="HIZ02114.1"/>
    </source>
</evidence>
<dbReference type="CDD" id="cd10917">
    <property type="entry name" value="CE4_NodB_like_6s_7s"/>
    <property type="match status" value="1"/>
</dbReference>
<dbReference type="GO" id="GO:0005975">
    <property type="term" value="P:carbohydrate metabolic process"/>
    <property type="evidence" value="ECO:0007669"/>
    <property type="project" value="InterPro"/>
</dbReference>
<evidence type="ECO:0000313" key="5">
    <source>
        <dbReference type="Proteomes" id="UP000824023"/>
    </source>
</evidence>
<dbReference type="Gene3D" id="3.20.20.370">
    <property type="entry name" value="Glycoside hydrolase/deacetylase"/>
    <property type="match status" value="1"/>
</dbReference>
<keyword evidence="1" id="KW-0479">Metal-binding</keyword>
<evidence type="ECO:0000256" key="1">
    <source>
        <dbReference type="ARBA" id="ARBA00022723"/>
    </source>
</evidence>
<dbReference type="GO" id="GO:0046872">
    <property type="term" value="F:metal ion binding"/>
    <property type="evidence" value="ECO:0007669"/>
    <property type="project" value="UniProtKB-KW"/>
</dbReference>
<dbReference type="GO" id="GO:0016020">
    <property type="term" value="C:membrane"/>
    <property type="evidence" value="ECO:0007669"/>
    <property type="project" value="TreeGrafter"/>
</dbReference>
<feature type="domain" description="NodB homology" evidence="3">
    <location>
        <begin position="26"/>
        <end position="218"/>
    </location>
</feature>